<name>A0A0N5BUD9_STREA</name>
<feature type="chain" id="PRO_5005894868" evidence="1">
    <location>
        <begin position="22"/>
        <end position="118"/>
    </location>
</feature>
<dbReference type="AlphaFoldDB" id="A0A0N5BUD9"/>
<evidence type="ECO:0000256" key="1">
    <source>
        <dbReference type="SAM" id="SignalP"/>
    </source>
</evidence>
<sequence>MFKSLLFKNLLIAALICLAVAFKLNNFSYGNDFERIKRDTNNGTLLNNRYAGYKGVLPVESQNSTNGMYDNNTVTISPDDYDNSTLNYSNDTIEIVVFEDYYDSLLSPFLGILPVGLY</sequence>
<keyword evidence="1" id="KW-0732">Signal</keyword>
<evidence type="ECO:0000313" key="3">
    <source>
        <dbReference type="WBParaSite" id="SPAL_0000946000.1"/>
    </source>
</evidence>
<dbReference type="WBParaSite" id="SPAL_0000946000.1">
    <property type="protein sequence ID" value="SPAL_0000946000.1"/>
    <property type="gene ID" value="SPAL_0000946000"/>
</dbReference>
<protein>
    <submittedName>
        <fullName evidence="3">Exported protein</fullName>
    </submittedName>
</protein>
<reference evidence="3" key="1">
    <citation type="submission" date="2017-02" db="UniProtKB">
        <authorList>
            <consortium name="WormBaseParasite"/>
        </authorList>
    </citation>
    <scope>IDENTIFICATION</scope>
</reference>
<feature type="signal peptide" evidence="1">
    <location>
        <begin position="1"/>
        <end position="21"/>
    </location>
</feature>
<evidence type="ECO:0000313" key="2">
    <source>
        <dbReference type="Proteomes" id="UP000046392"/>
    </source>
</evidence>
<organism evidence="2 3">
    <name type="scientific">Strongyloides papillosus</name>
    <name type="common">Intestinal threadworm</name>
    <dbReference type="NCBI Taxonomy" id="174720"/>
    <lineage>
        <taxon>Eukaryota</taxon>
        <taxon>Metazoa</taxon>
        <taxon>Ecdysozoa</taxon>
        <taxon>Nematoda</taxon>
        <taxon>Chromadorea</taxon>
        <taxon>Rhabditida</taxon>
        <taxon>Tylenchina</taxon>
        <taxon>Panagrolaimomorpha</taxon>
        <taxon>Strongyloidoidea</taxon>
        <taxon>Strongyloididae</taxon>
        <taxon>Strongyloides</taxon>
    </lineage>
</organism>
<accession>A0A0N5BUD9</accession>
<dbReference type="Proteomes" id="UP000046392">
    <property type="component" value="Unplaced"/>
</dbReference>
<keyword evidence="2" id="KW-1185">Reference proteome</keyword>
<proteinExistence type="predicted"/>